<evidence type="ECO:0000313" key="1">
    <source>
        <dbReference type="EMBL" id="SAL44334.1"/>
    </source>
</evidence>
<organism evidence="1 2">
    <name type="scientific">Caballeronia cordobensis</name>
    <name type="common">Burkholderia cordobensis</name>
    <dbReference type="NCBI Taxonomy" id="1353886"/>
    <lineage>
        <taxon>Bacteria</taxon>
        <taxon>Pseudomonadati</taxon>
        <taxon>Pseudomonadota</taxon>
        <taxon>Betaproteobacteria</taxon>
        <taxon>Burkholderiales</taxon>
        <taxon>Burkholderiaceae</taxon>
        <taxon>Caballeronia</taxon>
    </lineage>
</organism>
<evidence type="ECO:0000313" key="2">
    <source>
        <dbReference type="Proteomes" id="UP000054740"/>
    </source>
</evidence>
<accession>A0A158HIZ3</accession>
<keyword evidence="2" id="KW-1185">Reference proteome</keyword>
<name>A0A158HIZ3_CABCO</name>
<reference evidence="2" key="1">
    <citation type="submission" date="2016-01" db="EMBL/GenBank/DDBJ databases">
        <authorList>
            <person name="Peeters C."/>
        </authorList>
    </citation>
    <scope>NUCLEOTIDE SEQUENCE [LARGE SCALE GENOMIC DNA]</scope>
</reference>
<gene>
    <name evidence="1" type="ORF">AWB70_03386</name>
</gene>
<dbReference type="EMBL" id="FCNY02000008">
    <property type="protein sequence ID" value="SAL44334.1"/>
    <property type="molecule type" value="Genomic_DNA"/>
</dbReference>
<protein>
    <submittedName>
        <fullName evidence="1">Uncharacterized protein</fullName>
    </submittedName>
</protein>
<sequence>MRDLPADVPDAQAVAAAFAAWGVDLPDARAASLVRAMRRLAPASGVAEASIDARDAWFDRLFEAALRDAR</sequence>
<dbReference type="RefSeq" id="WP_053570578.1">
    <property type="nucleotide sequence ID" value="NZ_FCNY02000008.1"/>
</dbReference>
<dbReference type="Proteomes" id="UP000054740">
    <property type="component" value="Unassembled WGS sequence"/>
</dbReference>
<proteinExistence type="predicted"/>
<dbReference type="AlphaFoldDB" id="A0A158HIZ3"/>